<dbReference type="AlphaFoldDB" id="A0A834TXG4"/>
<dbReference type="Proteomes" id="UP000634136">
    <property type="component" value="Unassembled WGS sequence"/>
</dbReference>
<protein>
    <submittedName>
        <fullName evidence="2">Uncharacterized protein</fullName>
    </submittedName>
</protein>
<dbReference type="OrthoDB" id="745459at2759"/>
<dbReference type="PANTHER" id="PTHR33696">
    <property type="entry name" value="T22J18.15-RELATED"/>
    <property type="match status" value="1"/>
</dbReference>
<gene>
    <name evidence="2" type="ORF">G2W53_012851</name>
</gene>
<organism evidence="2 3">
    <name type="scientific">Senna tora</name>
    <dbReference type="NCBI Taxonomy" id="362788"/>
    <lineage>
        <taxon>Eukaryota</taxon>
        <taxon>Viridiplantae</taxon>
        <taxon>Streptophyta</taxon>
        <taxon>Embryophyta</taxon>
        <taxon>Tracheophyta</taxon>
        <taxon>Spermatophyta</taxon>
        <taxon>Magnoliopsida</taxon>
        <taxon>eudicotyledons</taxon>
        <taxon>Gunneridae</taxon>
        <taxon>Pentapetalae</taxon>
        <taxon>rosids</taxon>
        <taxon>fabids</taxon>
        <taxon>Fabales</taxon>
        <taxon>Fabaceae</taxon>
        <taxon>Caesalpinioideae</taxon>
        <taxon>Cassia clade</taxon>
        <taxon>Senna</taxon>
    </lineage>
</organism>
<name>A0A834TXG4_9FABA</name>
<evidence type="ECO:0000313" key="3">
    <source>
        <dbReference type="Proteomes" id="UP000634136"/>
    </source>
</evidence>
<sequence>MIMNNSEADSPGNVLFSWEKKGGVSKLSESDEELLGNYNLPPPPRSVEGSNYKNKISGSGQDLQIPLPPCAFQPPYYRTSSKKGLWMQEADDPFLAAYKQCTKSSKSKSSSGSKISPESCLNWSSLFLEGKPQEQKALVGPLEILLVFSEAGMLLKKPS</sequence>
<evidence type="ECO:0000313" key="2">
    <source>
        <dbReference type="EMBL" id="KAF7830518.1"/>
    </source>
</evidence>
<accession>A0A834TXG4</accession>
<feature type="region of interest" description="Disordered" evidence="1">
    <location>
        <begin position="29"/>
        <end position="61"/>
    </location>
</feature>
<keyword evidence="3" id="KW-1185">Reference proteome</keyword>
<dbReference type="EMBL" id="JAAIUW010000005">
    <property type="protein sequence ID" value="KAF7830518.1"/>
    <property type="molecule type" value="Genomic_DNA"/>
</dbReference>
<comment type="caution">
    <text evidence="2">The sequence shown here is derived from an EMBL/GenBank/DDBJ whole genome shotgun (WGS) entry which is preliminary data.</text>
</comment>
<evidence type="ECO:0000256" key="1">
    <source>
        <dbReference type="SAM" id="MobiDB-lite"/>
    </source>
</evidence>
<feature type="compositionally biased region" description="Polar residues" evidence="1">
    <location>
        <begin position="48"/>
        <end position="61"/>
    </location>
</feature>
<proteinExistence type="predicted"/>
<dbReference type="PANTHER" id="PTHR33696:SF3">
    <property type="entry name" value="FLZ-TYPE DOMAIN-CONTAINING PROTEIN"/>
    <property type="match status" value="1"/>
</dbReference>
<reference evidence="2" key="1">
    <citation type="submission" date="2020-09" db="EMBL/GenBank/DDBJ databases">
        <title>Genome-Enabled Discovery of Anthraquinone Biosynthesis in Senna tora.</title>
        <authorList>
            <person name="Kang S.-H."/>
            <person name="Pandey R.P."/>
            <person name="Lee C.-M."/>
            <person name="Sim J.-S."/>
            <person name="Jeong J.-T."/>
            <person name="Choi B.-S."/>
            <person name="Jung M."/>
            <person name="Ginzburg D."/>
            <person name="Zhao K."/>
            <person name="Won S.Y."/>
            <person name="Oh T.-J."/>
            <person name="Yu Y."/>
            <person name="Kim N.-H."/>
            <person name="Lee O.R."/>
            <person name="Lee T.-H."/>
            <person name="Bashyal P."/>
            <person name="Kim T.-S."/>
            <person name="Lee W.-H."/>
            <person name="Kawkins C."/>
            <person name="Kim C.-K."/>
            <person name="Kim J.S."/>
            <person name="Ahn B.O."/>
            <person name="Rhee S.Y."/>
            <person name="Sohng J.K."/>
        </authorList>
    </citation>
    <scope>NUCLEOTIDE SEQUENCE</scope>
    <source>
        <tissue evidence="2">Leaf</tissue>
    </source>
</reference>